<dbReference type="EMBL" id="CP076129">
    <property type="protein sequence ID" value="QWG09343.1"/>
    <property type="molecule type" value="Genomic_DNA"/>
</dbReference>
<proteinExistence type="predicted"/>
<evidence type="ECO:0000313" key="3">
    <source>
        <dbReference type="Proteomes" id="UP000682802"/>
    </source>
</evidence>
<organism evidence="2 3">
    <name type="scientific">Flammeovirga kamogawensis</name>
    <dbReference type="NCBI Taxonomy" id="373891"/>
    <lineage>
        <taxon>Bacteria</taxon>
        <taxon>Pseudomonadati</taxon>
        <taxon>Bacteroidota</taxon>
        <taxon>Cytophagia</taxon>
        <taxon>Cytophagales</taxon>
        <taxon>Flammeovirgaceae</taxon>
        <taxon>Flammeovirga</taxon>
    </lineage>
</organism>
<accession>A0ABX8H0D9</accession>
<protein>
    <submittedName>
        <fullName evidence="2">Uncharacterized protein</fullName>
    </submittedName>
</protein>
<name>A0ABX8H0D9_9BACT</name>
<gene>
    <name evidence="2" type="ORF">KM029_22315</name>
</gene>
<keyword evidence="3" id="KW-1185">Reference proteome</keyword>
<keyword evidence="1" id="KW-1133">Transmembrane helix</keyword>
<evidence type="ECO:0000313" key="2">
    <source>
        <dbReference type="EMBL" id="QWG09343.1"/>
    </source>
</evidence>
<dbReference type="RefSeq" id="WP_144076022.1">
    <property type="nucleotide sequence ID" value="NZ_CP076129.1"/>
</dbReference>
<feature type="transmembrane region" description="Helical" evidence="1">
    <location>
        <begin position="429"/>
        <end position="448"/>
    </location>
</feature>
<dbReference type="Proteomes" id="UP000682802">
    <property type="component" value="Chromosome 2"/>
</dbReference>
<feature type="transmembrane region" description="Helical" evidence="1">
    <location>
        <begin position="399"/>
        <end position="423"/>
    </location>
</feature>
<keyword evidence="1" id="KW-0812">Transmembrane</keyword>
<sequence length="481" mass="55804">MIHQLLDNFKKRKQIYSSLDNNNLIRFIAQLESDSIFFKKINQPLENIVKAFLLDVISLEYLIEVSIRYYERIVFKITYFENNSNYLFKLDNSNLEAEFLRADQATYYYLELNKTAFDIDLFKQVLEPSVYSTINNPYVVFNELSQDRLREDKIIQLFKDIQLEKSEIKDLLNKKITSTLNENNLINKINNDLEHRKSIRNKFVVKLNEGKLKILLGKDIIDLESYKVEYSIQKNDVFDLTICPVITQNYNLDYKIKFHSPKNRSWRDIDNILYHANKTEIDNLLKILDITSTSLIKEKLQSKSKNLLNSFDEYTYLDVVDKVMNHLSINDSHLTIAQKEQKIVEKSFQKALNKLTKEERLKLEQEFIKEAEKRGLNNVKGFAGVGGSMLLAQASGFGVYMMATTALGALTSALGITLSFGVYTGMTKALSVIIGPVGWIALGGAFVWKAFDSDFKRLTPAVINIHILRKKYLDEDEMYRF</sequence>
<keyword evidence="1" id="KW-0472">Membrane</keyword>
<reference evidence="2 3" key="1">
    <citation type="submission" date="2021-05" db="EMBL/GenBank/DDBJ databases">
        <title>Comparative genomic studies on the polysaccharide-degrading batcterial strains of the Flammeovirga genus.</title>
        <authorList>
            <person name="Zewei F."/>
            <person name="Zheng Z."/>
            <person name="Yu L."/>
            <person name="Ruyue G."/>
            <person name="Yanhong M."/>
            <person name="Yuanyuan C."/>
            <person name="Jingyan G."/>
            <person name="Wenjun H."/>
        </authorList>
    </citation>
    <scope>NUCLEOTIDE SEQUENCE [LARGE SCALE GENOMIC DNA]</scope>
    <source>
        <strain evidence="2 3">YS10</strain>
    </source>
</reference>
<evidence type="ECO:0000256" key="1">
    <source>
        <dbReference type="SAM" id="Phobius"/>
    </source>
</evidence>